<sequence>MLGKAPTTRETKEGEAEKFQEQPPRSSTKLKPSRTPIDPTQPGSNFIQLELDPAGYDRMKNQIW</sequence>
<reference evidence="3" key="1">
    <citation type="journal article" date="2017" name="Plant J.">
        <title>The pomegranate (Punica granatum L.) genome and the genomics of punicalagin biosynthesis.</title>
        <authorList>
            <person name="Qin G."/>
            <person name="Xu C."/>
            <person name="Ming R."/>
            <person name="Tang H."/>
            <person name="Guyot R."/>
            <person name="Kramer E.M."/>
            <person name="Hu Y."/>
            <person name="Yi X."/>
            <person name="Qi Y."/>
            <person name="Xu X."/>
            <person name="Gao Z."/>
            <person name="Pan H."/>
            <person name="Jian J."/>
            <person name="Tian Y."/>
            <person name="Yue Z."/>
            <person name="Xu Y."/>
        </authorList>
    </citation>
    <scope>NUCLEOTIDE SEQUENCE [LARGE SCALE GENOMIC DNA]</scope>
    <source>
        <strain evidence="3">cv. Dabenzi</strain>
    </source>
</reference>
<feature type="region of interest" description="Disordered" evidence="1">
    <location>
        <begin position="1"/>
        <end position="48"/>
    </location>
</feature>
<proteinExistence type="predicted"/>
<evidence type="ECO:0000313" key="2">
    <source>
        <dbReference type="EMBL" id="OWM72752.1"/>
    </source>
</evidence>
<accession>A0A218WL40</accession>
<dbReference type="Proteomes" id="UP000197138">
    <property type="component" value="Unassembled WGS sequence"/>
</dbReference>
<gene>
    <name evidence="2" type="ORF">CDL15_Pgr024804</name>
</gene>
<dbReference type="EMBL" id="MTKT01004026">
    <property type="protein sequence ID" value="OWM72752.1"/>
    <property type="molecule type" value="Genomic_DNA"/>
</dbReference>
<feature type="compositionally biased region" description="Basic and acidic residues" evidence="1">
    <location>
        <begin position="7"/>
        <end position="20"/>
    </location>
</feature>
<evidence type="ECO:0000313" key="3">
    <source>
        <dbReference type="Proteomes" id="UP000197138"/>
    </source>
</evidence>
<comment type="caution">
    <text evidence="2">The sequence shown here is derived from an EMBL/GenBank/DDBJ whole genome shotgun (WGS) entry which is preliminary data.</text>
</comment>
<dbReference type="AlphaFoldDB" id="A0A218WL40"/>
<protein>
    <submittedName>
        <fullName evidence="2">Uncharacterized protein</fullName>
    </submittedName>
</protein>
<name>A0A218WL40_PUNGR</name>
<evidence type="ECO:0000256" key="1">
    <source>
        <dbReference type="SAM" id="MobiDB-lite"/>
    </source>
</evidence>
<organism evidence="2 3">
    <name type="scientific">Punica granatum</name>
    <name type="common">Pomegranate</name>
    <dbReference type="NCBI Taxonomy" id="22663"/>
    <lineage>
        <taxon>Eukaryota</taxon>
        <taxon>Viridiplantae</taxon>
        <taxon>Streptophyta</taxon>
        <taxon>Embryophyta</taxon>
        <taxon>Tracheophyta</taxon>
        <taxon>Spermatophyta</taxon>
        <taxon>Magnoliopsida</taxon>
        <taxon>eudicotyledons</taxon>
        <taxon>Gunneridae</taxon>
        <taxon>Pentapetalae</taxon>
        <taxon>rosids</taxon>
        <taxon>malvids</taxon>
        <taxon>Myrtales</taxon>
        <taxon>Lythraceae</taxon>
        <taxon>Punica</taxon>
    </lineage>
</organism>